<dbReference type="InterPro" id="IPR025158">
    <property type="entry name" value="Mg_chelat-rel_C"/>
</dbReference>
<dbReference type="InterPro" id="IPR004482">
    <property type="entry name" value="Mg_chelat-rel"/>
</dbReference>
<accession>A0ABM9UMN6</accession>
<comment type="similarity">
    <text evidence="1">Belongs to the Mg-chelatase subunits D/I family. ComM subfamily.</text>
</comment>
<dbReference type="SUPFAM" id="SSF52540">
    <property type="entry name" value="P-loop containing nucleoside triphosphate hydrolases"/>
    <property type="match status" value="1"/>
</dbReference>
<evidence type="ECO:0000256" key="1">
    <source>
        <dbReference type="ARBA" id="ARBA00006354"/>
    </source>
</evidence>
<comment type="caution">
    <text evidence="3">The sequence shown here is derived from an EMBL/GenBank/DDBJ whole genome shotgun (WGS) entry which is preliminary data.</text>
</comment>
<dbReference type="RefSeq" id="WP_070101122.1">
    <property type="nucleotide sequence ID" value="NZ_CABIXL010000001.1"/>
</dbReference>
<proteinExistence type="inferred from homology"/>
<dbReference type="EMBL" id="CYZR01000001">
    <property type="protein sequence ID" value="CUN47904.1"/>
    <property type="molecule type" value="Genomic_DNA"/>
</dbReference>
<dbReference type="CDD" id="cd00009">
    <property type="entry name" value="AAA"/>
    <property type="match status" value="1"/>
</dbReference>
<gene>
    <name evidence="3" type="primary">comM</name>
    <name evidence="3" type="ORF">ERS852473_00276</name>
</gene>
<evidence type="ECO:0000313" key="4">
    <source>
        <dbReference type="Proteomes" id="UP000095488"/>
    </source>
</evidence>
<evidence type="ECO:0000313" key="3">
    <source>
        <dbReference type="EMBL" id="CUN47904.1"/>
    </source>
</evidence>
<organism evidence="3 4">
    <name type="scientific">Sarcina ventriculi</name>
    <name type="common">Clostridium ventriculi</name>
    <dbReference type="NCBI Taxonomy" id="1267"/>
    <lineage>
        <taxon>Bacteria</taxon>
        <taxon>Bacillati</taxon>
        <taxon>Bacillota</taxon>
        <taxon>Clostridia</taxon>
        <taxon>Eubacteriales</taxon>
        <taxon>Clostridiaceae</taxon>
        <taxon>Sarcina</taxon>
    </lineage>
</organism>
<dbReference type="PANTHER" id="PTHR32039:SF7">
    <property type="entry name" value="COMPETENCE PROTEIN COMM"/>
    <property type="match status" value="1"/>
</dbReference>
<dbReference type="Proteomes" id="UP000095488">
    <property type="component" value="Unassembled WGS sequence"/>
</dbReference>
<dbReference type="Gene3D" id="3.40.50.300">
    <property type="entry name" value="P-loop containing nucleotide triphosphate hydrolases"/>
    <property type="match status" value="1"/>
</dbReference>
<dbReference type="SMART" id="SM00382">
    <property type="entry name" value="AAA"/>
    <property type="match status" value="1"/>
</dbReference>
<feature type="domain" description="AAA+ ATPase" evidence="2">
    <location>
        <begin position="209"/>
        <end position="375"/>
    </location>
</feature>
<name>A0ABM9UMN6_SARVE</name>
<protein>
    <submittedName>
        <fullName evidence="3">Competence protein ComM</fullName>
    </submittedName>
</protein>
<dbReference type="InterPro" id="IPR014721">
    <property type="entry name" value="Ribsml_uS5_D2-typ_fold_subgr"/>
</dbReference>
<sequence>MTISLNSASFNGINGFMVNVEVDISKGMPSFNIVGLPDVSIKEAKERVRLAIINSGFEFPLGRITVNLAPASLKKVGSLFDLPLALGILAESNQIDKKSIEEYIAIGELSLNGEIRAVEGAFCCVVGTMESKKRGFILPYGNCHECSVLDKVKLYGFSNLKEVINFLDTNNKKEFIREKVKIEDDKNIPFFDICGQESAKKALVISASGKHNLIFQGPPGSGKTMLAKSIIDIMPKLTYKESLESAKIYSVSGNFNKENIIGKRPFRNPHHTTTKISLLGGGRDLRVGEVTLAHNGVLFLDELLEFDRGTIESLREPLENKEVRISRNSGSVKYPSDFLFIGAFNPCPCGNYLSGINGRECTCRESERIRYQNRLSKAILDRIDMFSFVNYVSYKEINANKHNGILNPKEMVMDCRERQEHRFKNTHLKYNSQMSHKDIRNFIKINEECHRSLEKIYNKTGISTRGLDRIIKLSVTIMDLNKENVLTKGHIYEAISYRKNINGEVI</sequence>
<dbReference type="InterPro" id="IPR000523">
    <property type="entry name" value="Mg_chelatse_chII-like_cat_dom"/>
</dbReference>
<dbReference type="Pfam" id="PF13335">
    <property type="entry name" value="Mg_chelatase_C"/>
    <property type="match status" value="1"/>
</dbReference>
<dbReference type="InterPro" id="IPR020568">
    <property type="entry name" value="Ribosomal_Su5_D2-typ_SF"/>
</dbReference>
<dbReference type="Gene3D" id="3.30.230.10">
    <property type="match status" value="1"/>
</dbReference>
<dbReference type="Pfam" id="PF01078">
    <property type="entry name" value="Mg_chelatase"/>
    <property type="match status" value="1"/>
</dbReference>
<dbReference type="InterPro" id="IPR027417">
    <property type="entry name" value="P-loop_NTPase"/>
</dbReference>
<dbReference type="InterPro" id="IPR003593">
    <property type="entry name" value="AAA+_ATPase"/>
</dbReference>
<keyword evidence="4" id="KW-1185">Reference proteome</keyword>
<evidence type="ECO:0000259" key="2">
    <source>
        <dbReference type="SMART" id="SM00382"/>
    </source>
</evidence>
<reference evidence="3 4" key="1">
    <citation type="submission" date="2015-09" db="EMBL/GenBank/DDBJ databases">
        <authorList>
            <consortium name="Pathogen Informatics"/>
        </authorList>
    </citation>
    <scope>NUCLEOTIDE SEQUENCE [LARGE SCALE GENOMIC DNA]</scope>
    <source>
        <strain evidence="3 4">2789STDY5834858</strain>
    </source>
</reference>
<dbReference type="NCBIfam" id="TIGR00368">
    <property type="entry name" value="YifB family Mg chelatase-like AAA ATPase"/>
    <property type="match status" value="1"/>
</dbReference>
<dbReference type="Pfam" id="PF13541">
    <property type="entry name" value="ChlI"/>
    <property type="match status" value="1"/>
</dbReference>
<dbReference type="PANTHER" id="PTHR32039">
    <property type="entry name" value="MAGNESIUM-CHELATASE SUBUNIT CHLI"/>
    <property type="match status" value="1"/>
</dbReference>
<dbReference type="InterPro" id="IPR045006">
    <property type="entry name" value="CHLI-like"/>
</dbReference>
<dbReference type="SUPFAM" id="SSF54211">
    <property type="entry name" value="Ribosomal protein S5 domain 2-like"/>
    <property type="match status" value="1"/>
</dbReference>